<dbReference type="Proteomes" id="UP000218151">
    <property type="component" value="Unassembled WGS sequence"/>
</dbReference>
<dbReference type="OrthoDB" id="7475540at2"/>
<dbReference type="EMBL" id="NSLI01000006">
    <property type="protein sequence ID" value="PAX06515.1"/>
    <property type="molecule type" value="Genomic_DNA"/>
</dbReference>
<sequence length="145" mass="15872">MALSAWGERHALLVNRTTSLPNWAFLIDRDRQPARGDHIFFEPPASALLTKHFGHDRDPFGKIVYGVPGDRVERRGRLFLVNGHAVGVAKPVSLRGEPLVAGPTGVLPRGCYFVATPNKDSFDSRYAAIGWICRAQVIGVGEAIL</sequence>
<dbReference type="Pfam" id="PF10502">
    <property type="entry name" value="Peptidase_S26"/>
    <property type="match status" value="1"/>
</dbReference>
<evidence type="ECO:0000313" key="2">
    <source>
        <dbReference type="EMBL" id="PAX06515.1"/>
    </source>
</evidence>
<name>A0A2A2SBE1_9SPHN</name>
<dbReference type="InterPro" id="IPR019533">
    <property type="entry name" value="Peptidase_S26"/>
</dbReference>
<gene>
    <name evidence="2" type="ORF">CKY28_16920</name>
</gene>
<dbReference type="InterPro" id="IPR036286">
    <property type="entry name" value="LexA/Signal_pep-like_sf"/>
</dbReference>
<comment type="caution">
    <text evidence="2">The sequence shown here is derived from an EMBL/GenBank/DDBJ whole genome shotgun (WGS) entry which is preliminary data.</text>
</comment>
<proteinExistence type="predicted"/>
<keyword evidence="3" id="KW-1185">Reference proteome</keyword>
<dbReference type="GO" id="GO:0004252">
    <property type="term" value="F:serine-type endopeptidase activity"/>
    <property type="evidence" value="ECO:0007669"/>
    <property type="project" value="InterPro"/>
</dbReference>
<dbReference type="Gene3D" id="2.10.109.10">
    <property type="entry name" value="Umud Fragment, subunit A"/>
    <property type="match status" value="1"/>
</dbReference>
<organism evidence="2 3">
    <name type="scientific">Sphingomonas lenta</name>
    <dbReference type="NCBI Taxonomy" id="1141887"/>
    <lineage>
        <taxon>Bacteria</taxon>
        <taxon>Pseudomonadati</taxon>
        <taxon>Pseudomonadota</taxon>
        <taxon>Alphaproteobacteria</taxon>
        <taxon>Sphingomonadales</taxon>
        <taxon>Sphingomonadaceae</taxon>
        <taxon>Sphingomonas</taxon>
    </lineage>
</organism>
<evidence type="ECO:0000259" key="1">
    <source>
        <dbReference type="Pfam" id="PF10502"/>
    </source>
</evidence>
<protein>
    <submittedName>
        <fullName evidence="2">Type VI secretion protein</fullName>
    </submittedName>
</protein>
<feature type="domain" description="Peptidase S26" evidence="1">
    <location>
        <begin position="22"/>
        <end position="142"/>
    </location>
</feature>
<accession>A0A2A2SBE1</accession>
<dbReference type="SUPFAM" id="SSF51306">
    <property type="entry name" value="LexA/Signal peptidase"/>
    <property type="match status" value="1"/>
</dbReference>
<evidence type="ECO:0000313" key="3">
    <source>
        <dbReference type="Proteomes" id="UP000218151"/>
    </source>
</evidence>
<dbReference type="GO" id="GO:0006465">
    <property type="term" value="P:signal peptide processing"/>
    <property type="evidence" value="ECO:0007669"/>
    <property type="project" value="InterPro"/>
</dbReference>
<dbReference type="AlphaFoldDB" id="A0A2A2SBE1"/>
<reference evidence="3" key="1">
    <citation type="submission" date="2017-09" db="EMBL/GenBank/DDBJ databases">
        <authorList>
            <person name="Feng G."/>
            <person name="Zhu H."/>
        </authorList>
    </citation>
    <scope>NUCLEOTIDE SEQUENCE [LARGE SCALE GENOMIC DNA]</scope>
    <source>
        <strain evidence="3">1PNM-20</strain>
    </source>
</reference>